<feature type="compositionally biased region" description="Low complexity" evidence="24">
    <location>
        <begin position="260"/>
        <end position="270"/>
    </location>
</feature>
<feature type="compositionally biased region" description="Low complexity" evidence="24">
    <location>
        <begin position="851"/>
        <end position="866"/>
    </location>
</feature>
<organism evidence="27 28">
    <name type="scientific">Frankliniella fusca</name>
    <dbReference type="NCBI Taxonomy" id="407009"/>
    <lineage>
        <taxon>Eukaryota</taxon>
        <taxon>Metazoa</taxon>
        <taxon>Ecdysozoa</taxon>
        <taxon>Arthropoda</taxon>
        <taxon>Hexapoda</taxon>
        <taxon>Insecta</taxon>
        <taxon>Pterygota</taxon>
        <taxon>Neoptera</taxon>
        <taxon>Paraneoptera</taxon>
        <taxon>Thysanoptera</taxon>
        <taxon>Terebrantia</taxon>
        <taxon>Thripoidea</taxon>
        <taxon>Thripidae</taxon>
        <taxon>Frankliniella</taxon>
    </lineage>
</organism>
<evidence type="ECO:0000256" key="11">
    <source>
        <dbReference type="ARBA" id="ARBA00022737"/>
    </source>
</evidence>
<dbReference type="SMART" id="SM00647">
    <property type="entry name" value="IBR"/>
    <property type="match status" value="2"/>
</dbReference>
<feature type="region of interest" description="Disordered" evidence="24">
    <location>
        <begin position="176"/>
        <end position="301"/>
    </location>
</feature>
<dbReference type="CDD" id="cd16632">
    <property type="entry name" value="mRING-HC-C4C4_RBR_RNF144"/>
    <property type="match status" value="1"/>
</dbReference>
<comment type="subunit">
    <text evidence="21">Interacts with UBE2L3, UBE2L6 and LCMT2, as well as with BAX. Interacts with TBK1; this interaction inhibits TBK1 phosphorylation and 'Lys-63'-linked polyubiquitination.</text>
</comment>
<feature type="region of interest" description="Disordered" evidence="24">
    <location>
        <begin position="785"/>
        <end position="819"/>
    </location>
</feature>
<feature type="compositionally biased region" description="Acidic residues" evidence="24">
    <location>
        <begin position="868"/>
        <end position="879"/>
    </location>
</feature>
<keyword evidence="14" id="KW-0862">Zinc</keyword>
<comment type="subcellular location">
    <subcellularLocation>
        <location evidence="3">Cytoplasm</location>
    </subcellularLocation>
    <subcellularLocation>
        <location evidence="2">Mitochondrion membrane</location>
        <topology evidence="2">Single-pass membrane protein</topology>
    </subcellularLocation>
</comment>
<evidence type="ECO:0000256" key="15">
    <source>
        <dbReference type="ARBA" id="ARBA00022843"/>
    </source>
</evidence>
<feature type="region of interest" description="Disordered" evidence="24">
    <location>
        <begin position="969"/>
        <end position="1016"/>
    </location>
</feature>
<dbReference type="InterPro" id="IPR013083">
    <property type="entry name" value="Znf_RING/FYVE/PHD"/>
</dbReference>
<evidence type="ECO:0000256" key="9">
    <source>
        <dbReference type="ARBA" id="ARBA00022703"/>
    </source>
</evidence>
<evidence type="ECO:0000256" key="5">
    <source>
        <dbReference type="ARBA" id="ARBA00012251"/>
    </source>
</evidence>
<evidence type="ECO:0000256" key="7">
    <source>
        <dbReference type="ARBA" id="ARBA00022679"/>
    </source>
</evidence>
<dbReference type="Gene3D" id="3.30.40.10">
    <property type="entry name" value="Zinc/RING finger domain, C3HC4 (zinc finger)"/>
    <property type="match status" value="1"/>
</dbReference>
<dbReference type="GO" id="GO:0031966">
    <property type="term" value="C:mitochondrial membrane"/>
    <property type="evidence" value="ECO:0007669"/>
    <property type="project" value="UniProtKB-SubCell"/>
</dbReference>
<evidence type="ECO:0000256" key="13">
    <source>
        <dbReference type="ARBA" id="ARBA00022786"/>
    </source>
</evidence>
<evidence type="ECO:0000256" key="14">
    <source>
        <dbReference type="ARBA" id="ARBA00022833"/>
    </source>
</evidence>
<feature type="region of interest" description="Disordered" evidence="24">
    <location>
        <begin position="460"/>
        <end position="485"/>
    </location>
</feature>
<evidence type="ECO:0000256" key="4">
    <source>
        <dbReference type="ARBA" id="ARBA00004906"/>
    </source>
</evidence>
<evidence type="ECO:0000256" key="3">
    <source>
        <dbReference type="ARBA" id="ARBA00004496"/>
    </source>
</evidence>
<feature type="compositionally biased region" description="Low complexity" evidence="24">
    <location>
        <begin position="460"/>
        <end position="481"/>
    </location>
</feature>
<evidence type="ECO:0000256" key="10">
    <source>
        <dbReference type="ARBA" id="ARBA00022723"/>
    </source>
</evidence>
<comment type="caution">
    <text evidence="27">The sequence shown here is derived from an EMBL/GenBank/DDBJ whole genome shotgun (WGS) entry which is preliminary data.</text>
</comment>
<dbReference type="GO" id="GO:0006915">
    <property type="term" value="P:apoptotic process"/>
    <property type="evidence" value="ECO:0007669"/>
    <property type="project" value="UniProtKB-KW"/>
</dbReference>
<sequence>MCRGTSMKHIPSSVKYSPYRNDTLRSDRTRKLRWRAVRGGPVPPAPAAALRGLGLGLPPAEDQEVLLREHDQQCAARCAHAHPRRQVRSCYGTVYRVSLRPGPGPGSGSRPRPRPRPRPRSWDWCVSRAPTCLVHPEDRETTWGACLPLPLGGGHAGGGPCAGRCGGRCGGPWPFPWPEQPAAQPAPAPAPAGPMPALRALLNRRKGSPTMSTTPPAPPGVGGGGVGPPPAAAPAPAPAAAPHAAAPPVAPSPRTAAQLARAAFFSTPSPSAKPAPPPVTRRASEEVSLSPTASPTSQPLRRQLSAASLGLGLGGLGGFGLSRVKSADGLADVAPLLSRQRSCDSAVGGTGPGAAGRRSPPARAPERVRAVSCYNVLQFLKERALPRSSPPPAGQVGPPLRKCLTTGRLQGLAEPVRPVNRLRPPGHAGAGASRVCSRCSSILSLASSSRYSLHASAASFTPLSPSRTSSPTSAAAAAASAPQPPPPEEYVLCKLCLMDVPESLTTRLGACQCRYCVECMKSYVMFEILEGAYDISCPDAQCALQGVITMAEIESLVETPMVDKHKRFRLNREVDRDASRTWCPRAGCETVCTVCTPMVGGAAGGVAGERAERTLAERCQPQPVHCPSCDTDFCSACRTEWHPDVVSCEENQRRLAARGLLPDPPLLFDSDLIKLCPMCQVPIEKDEGCAQMMCKRCKHVFCWYCLASLDDDFLLRHYDKGPCKNKLGHSRASVIWHRTQVIGIFAGFGILLLVASPLLLLAAPCIVCCKCRACGGAGKLDAEDDLPGDESATSHSRPAGSGGAAAAGAGAARKSGKKPAFTDVPWVEGKVVNYMIRSASFPPGGPGADGGARWADAGEASEAADGQVGEDEHDADETGELWCGAAGEPPAAGPGPGEEAEQSDCCYFSLCGEEAAAAVAAAGPDGEVPRGHYSYPYPPESGEPGGAPESAVGNFRDRSMTWRGKECSCFPLGDSDDENGENRYSIPDHQSRESRDLQDSGVEEQDWHSSPSQACGRHHLGQRVGHFLGDILEEPPTDVTVEDPLVEGLLTTRL</sequence>
<feature type="compositionally biased region" description="Polar residues" evidence="24">
    <location>
        <begin position="287"/>
        <end position="300"/>
    </location>
</feature>
<feature type="transmembrane region" description="Helical" evidence="25">
    <location>
        <begin position="741"/>
        <end position="763"/>
    </location>
</feature>
<evidence type="ECO:0000313" key="27">
    <source>
        <dbReference type="EMBL" id="KAK3932445.1"/>
    </source>
</evidence>
<evidence type="ECO:0000256" key="2">
    <source>
        <dbReference type="ARBA" id="ARBA00004304"/>
    </source>
</evidence>
<evidence type="ECO:0000256" key="22">
    <source>
        <dbReference type="ARBA" id="ARBA00069720"/>
    </source>
</evidence>
<dbReference type="GO" id="GO:0008270">
    <property type="term" value="F:zinc ion binding"/>
    <property type="evidence" value="ECO:0007669"/>
    <property type="project" value="UniProtKB-KW"/>
</dbReference>
<reference evidence="27" key="1">
    <citation type="submission" date="2021-07" db="EMBL/GenBank/DDBJ databases">
        <authorList>
            <person name="Catto M.A."/>
            <person name="Jacobson A."/>
            <person name="Kennedy G."/>
            <person name="Labadie P."/>
            <person name="Hunt B.G."/>
            <person name="Srinivasan R."/>
        </authorList>
    </citation>
    <scope>NUCLEOTIDE SEQUENCE</scope>
    <source>
        <strain evidence="27">PL_HMW_Pooled</strain>
        <tissue evidence="27">Head</tissue>
    </source>
</reference>
<keyword evidence="13" id="KW-0833">Ubl conjugation pathway</keyword>
<feature type="region of interest" description="Disordered" evidence="24">
    <location>
        <begin position="845"/>
        <end position="899"/>
    </location>
</feature>
<evidence type="ECO:0000256" key="12">
    <source>
        <dbReference type="ARBA" id="ARBA00022771"/>
    </source>
</evidence>
<keyword evidence="11" id="KW-0677">Repeat</keyword>
<evidence type="ECO:0000256" key="18">
    <source>
        <dbReference type="ARBA" id="ARBA00023136"/>
    </source>
</evidence>
<dbReference type="FunFam" id="3.30.40.10:FF:000051">
    <property type="entry name" value="RBR-type E3 ubiquitin transferase"/>
    <property type="match status" value="1"/>
</dbReference>
<dbReference type="Pfam" id="PF22191">
    <property type="entry name" value="IBR_1"/>
    <property type="match status" value="1"/>
</dbReference>
<evidence type="ECO:0000256" key="6">
    <source>
        <dbReference type="ARBA" id="ARBA00022490"/>
    </source>
</evidence>
<feature type="region of interest" description="Disordered" evidence="24">
    <location>
        <begin position="342"/>
        <end position="364"/>
    </location>
</feature>
<gene>
    <name evidence="27" type="ORF">KUF71_012622</name>
</gene>
<reference evidence="27" key="2">
    <citation type="journal article" date="2023" name="BMC Genomics">
        <title>Pest status, molecular evolution, and epigenetic factors derived from the genome assembly of Frankliniella fusca, a thysanopteran phytovirus vector.</title>
        <authorList>
            <person name="Catto M.A."/>
            <person name="Labadie P.E."/>
            <person name="Jacobson A.L."/>
            <person name="Kennedy G.G."/>
            <person name="Srinivasan R."/>
            <person name="Hunt B.G."/>
        </authorList>
    </citation>
    <scope>NUCLEOTIDE SEQUENCE</scope>
    <source>
        <strain evidence="27">PL_HMW_Pooled</strain>
    </source>
</reference>
<evidence type="ECO:0000256" key="8">
    <source>
        <dbReference type="ARBA" id="ARBA00022692"/>
    </source>
</evidence>
<dbReference type="FunFam" id="1.20.120.1750:FF:000010">
    <property type="entry name" value="RBR-type E3 ubiquitin transferase"/>
    <property type="match status" value="1"/>
</dbReference>
<dbReference type="EMBL" id="JAHWGI010001436">
    <property type="protein sequence ID" value="KAK3932445.1"/>
    <property type="molecule type" value="Genomic_DNA"/>
</dbReference>
<keyword evidence="10" id="KW-0479">Metal-binding</keyword>
<comment type="function">
    <text evidence="20">E3 ubiquitin-protein ligase which accepts ubiquitin from E2 ubiquitin-conjugating enzymes UBE2L3 and UBE2L6 in the form of a thioester and then directly transfers the ubiquitin to targeted substrates such as LCMT2, thereby promoting their degradation. Induces apoptosis via a p53/TP53-dependent but caspase-independent mechanism. Plays a crucial role in maintaining the genomic stability by controlling the degradation of multiple proteins involved in mitotic progression and DNA damage. Regulates epithelial homeostasis by mediating degradation of CDKN1A and isoform 2 of TP63. Plays a regulatory role in innate immunity by negatively regulating IRF3 activation and IFN-beta production. Mechanistically, inhibits TBK1 phosphorylation and 'Lys-63'-linked polyubiquitination independently of its E3 ligase activity. Alternatively, promotes 'Lys-27' and 'Lys-33'-linked ubiquitination of IFIH1/MDA5, promoting selective autophagic degradation of IFIH1/MDA5 to inhibit antiviral response.</text>
</comment>
<evidence type="ECO:0000259" key="26">
    <source>
        <dbReference type="PROSITE" id="PS51873"/>
    </source>
</evidence>
<dbReference type="EC" id="2.3.2.31" evidence="5"/>
<keyword evidence="6" id="KW-0963">Cytoplasm</keyword>
<evidence type="ECO:0000313" key="28">
    <source>
        <dbReference type="Proteomes" id="UP001219518"/>
    </source>
</evidence>
<evidence type="ECO:0000256" key="17">
    <source>
        <dbReference type="ARBA" id="ARBA00023128"/>
    </source>
</evidence>
<feature type="compositionally biased region" description="Pro residues" evidence="24">
    <location>
        <begin position="176"/>
        <end position="194"/>
    </location>
</feature>
<dbReference type="InterPro" id="IPR044066">
    <property type="entry name" value="TRIAD_supradom"/>
</dbReference>
<dbReference type="PROSITE" id="PS00518">
    <property type="entry name" value="ZF_RING_1"/>
    <property type="match status" value="1"/>
</dbReference>
<comment type="catalytic activity">
    <reaction evidence="1">
        <text>[E2 ubiquitin-conjugating enzyme]-S-ubiquitinyl-L-cysteine + [acceptor protein]-L-lysine = [E2 ubiquitin-conjugating enzyme]-L-cysteine + [acceptor protein]-N(6)-ubiquitinyl-L-lysine.</text>
        <dbReference type="EC" id="2.3.2.31"/>
    </reaction>
</comment>
<dbReference type="SUPFAM" id="SSF57850">
    <property type="entry name" value="RING/U-box"/>
    <property type="match status" value="2"/>
</dbReference>
<dbReference type="InterPro" id="IPR031127">
    <property type="entry name" value="E3_UB_ligase_RBR"/>
</dbReference>
<dbReference type="CDD" id="cd20349">
    <property type="entry name" value="BRcat_RBR_RNF144"/>
    <property type="match status" value="1"/>
</dbReference>
<dbReference type="PROSITE" id="PS51873">
    <property type="entry name" value="TRIAD"/>
    <property type="match status" value="1"/>
</dbReference>
<evidence type="ECO:0000256" key="20">
    <source>
        <dbReference type="ARBA" id="ARBA00060040"/>
    </source>
</evidence>
<protein>
    <recommendedName>
        <fullName evidence="22">E3 ubiquitin-protein ligase RNF144B</fullName>
        <ecNumber evidence="5">2.3.2.31</ecNumber>
    </recommendedName>
    <alternativeName>
        <fullName evidence="23">RING finger protein 144B</fullName>
    </alternativeName>
</protein>
<feature type="domain" description="RING-type" evidence="26">
    <location>
        <begin position="489"/>
        <end position="727"/>
    </location>
</feature>
<keyword evidence="15" id="KW-0832">Ubl conjugation</keyword>
<dbReference type="AlphaFoldDB" id="A0AAE1I501"/>
<dbReference type="InterPro" id="IPR002867">
    <property type="entry name" value="IBR_dom"/>
</dbReference>
<keyword evidence="12" id="KW-0863">Zinc-finger</keyword>
<dbReference type="Pfam" id="PF01485">
    <property type="entry name" value="IBR"/>
    <property type="match status" value="1"/>
</dbReference>
<keyword evidence="18 25" id="KW-0472">Membrane</keyword>
<evidence type="ECO:0000256" key="16">
    <source>
        <dbReference type="ARBA" id="ARBA00022989"/>
    </source>
</evidence>
<evidence type="ECO:0000256" key="24">
    <source>
        <dbReference type="SAM" id="MobiDB-lite"/>
    </source>
</evidence>
<dbReference type="InterPro" id="IPR017907">
    <property type="entry name" value="Znf_RING_CS"/>
</dbReference>
<dbReference type="GO" id="GO:0061630">
    <property type="term" value="F:ubiquitin protein ligase activity"/>
    <property type="evidence" value="ECO:0007669"/>
    <property type="project" value="UniProtKB-EC"/>
</dbReference>
<keyword evidence="16 25" id="KW-1133">Transmembrane helix</keyword>
<evidence type="ECO:0000256" key="19">
    <source>
        <dbReference type="ARBA" id="ARBA00038342"/>
    </source>
</evidence>
<keyword evidence="9" id="KW-0053">Apoptosis</keyword>
<dbReference type="PANTHER" id="PTHR11685">
    <property type="entry name" value="RBR FAMILY RING FINGER AND IBR DOMAIN-CONTAINING"/>
    <property type="match status" value="1"/>
</dbReference>
<dbReference type="Proteomes" id="UP001219518">
    <property type="component" value="Unassembled WGS sequence"/>
</dbReference>
<dbReference type="CDD" id="cd20352">
    <property type="entry name" value="Rcat_RBR_RNF144"/>
    <property type="match status" value="1"/>
</dbReference>
<evidence type="ECO:0000256" key="25">
    <source>
        <dbReference type="SAM" id="Phobius"/>
    </source>
</evidence>
<keyword evidence="8 25" id="KW-0812">Transmembrane</keyword>
<evidence type="ECO:0000256" key="21">
    <source>
        <dbReference type="ARBA" id="ARBA00061765"/>
    </source>
</evidence>
<feature type="compositionally biased region" description="Basic and acidic residues" evidence="24">
    <location>
        <begin position="989"/>
        <end position="998"/>
    </location>
</feature>
<comment type="pathway">
    <text evidence="4">Protein modification; protein ubiquitination.</text>
</comment>
<proteinExistence type="inferred from homology"/>
<keyword evidence="28" id="KW-1185">Reference proteome</keyword>
<evidence type="ECO:0000256" key="1">
    <source>
        <dbReference type="ARBA" id="ARBA00001798"/>
    </source>
</evidence>
<accession>A0AAE1I501</accession>
<feature type="region of interest" description="Disordered" evidence="24">
    <location>
        <begin position="100"/>
        <end position="121"/>
    </location>
</feature>
<keyword evidence="7" id="KW-0808">Transferase</keyword>
<name>A0AAE1I501_9NEOP</name>
<feature type="region of interest" description="Disordered" evidence="24">
    <location>
        <begin position="1"/>
        <end position="21"/>
    </location>
</feature>
<dbReference type="GO" id="GO:0016567">
    <property type="term" value="P:protein ubiquitination"/>
    <property type="evidence" value="ECO:0007669"/>
    <property type="project" value="InterPro"/>
</dbReference>
<keyword evidence="17" id="KW-0496">Mitochondrion</keyword>
<comment type="similarity">
    <text evidence="19">Belongs to the RBR family. RNF144 subfamily.</text>
</comment>
<dbReference type="Gene3D" id="1.20.120.1750">
    <property type="match status" value="1"/>
</dbReference>
<evidence type="ECO:0000256" key="23">
    <source>
        <dbReference type="ARBA" id="ARBA00078867"/>
    </source>
</evidence>
<feature type="compositionally biased region" description="Pro residues" evidence="24">
    <location>
        <begin position="227"/>
        <end position="239"/>
    </location>
</feature>